<evidence type="ECO:0000256" key="3">
    <source>
        <dbReference type="SAM" id="SignalP"/>
    </source>
</evidence>
<keyword evidence="5" id="KW-1185">Reference proteome</keyword>
<protein>
    <submittedName>
        <fullName evidence="4">Uncharacterized protein</fullName>
    </submittedName>
</protein>
<evidence type="ECO:0000256" key="1">
    <source>
        <dbReference type="SAM" id="MobiDB-lite"/>
    </source>
</evidence>
<proteinExistence type="predicted"/>
<comment type="caution">
    <text evidence="4">The sequence shown here is derived from an EMBL/GenBank/DDBJ whole genome shotgun (WGS) entry which is preliminary data.</text>
</comment>
<name>A0ABD3XDR6_SINWO</name>
<dbReference type="Proteomes" id="UP001634394">
    <property type="component" value="Unassembled WGS sequence"/>
</dbReference>
<evidence type="ECO:0000256" key="2">
    <source>
        <dbReference type="SAM" id="Phobius"/>
    </source>
</evidence>
<feature type="region of interest" description="Disordered" evidence="1">
    <location>
        <begin position="353"/>
        <end position="379"/>
    </location>
</feature>
<evidence type="ECO:0000313" key="5">
    <source>
        <dbReference type="Proteomes" id="UP001634394"/>
    </source>
</evidence>
<feature type="chain" id="PRO_5044773504" evidence="3">
    <location>
        <begin position="26"/>
        <end position="424"/>
    </location>
</feature>
<accession>A0ABD3XDR6</accession>
<dbReference type="AlphaFoldDB" id="A0ABD3XDR6"/>
<keyword evidence="3" id="KW-0732">Signal</keyword>
<keyword evidence="2" id="KW-0472">Membrane</keyword>
<feature type="region of interest" description="Disordered" evidence="1">
    <location>
        <begin position="188"/>
        <end position="220"/>
    </location>
</feature>
<gene>
    <name evidence="4" type="ORF">ACJMK2_024556</name>
</gene>
<reference evidence="4 5" key="1">
    <citation type="submission" date="2024-11" db="EMBL/GenBank/DDBJ databases">
        <title>Chromosome-level genome assembly of the freshwater bivalve Anodonta woodiana.</title>
        <authorList>
            <person name="Chen X."/>
        </authorList>
    </citation>
    <scope>NUCLEOTIDE SEQUENCE [LARGE SCALE GENOMIC DNA]</scope>
    <source>
        <strain evidence="4">MN2024</strain>
        <tissue evidence="4">Gills</tissue>
    </source>
</reference>
<feature type="signal peptide" evidence="3">
    <location>
        <begin position="1"/>
        <end position="25"/>
    </location>
</feature>
<evidence type="ECO:0000313" key="4">
    <source>
        <dbReference type="EMBL" id="KAL3884417.1"/>
    </source>
</evidence>
<keyword evidence="2" id="KW-1133">Transmembrane helix</keyword>
<organism evidence="4 5">
    <name type="scientific">Sinanodonta woodiana</name>
    <name type="common">Chinese pond mussel</name>
    <name type="synonym">Anodonta woodiana</name>
    <dbReference type="NCBI Taxonomy" id="1069815"/>
    <lineage>
        <taxon>Eukaryota</taxon>
        <taxon>Metazoa</taxon>
        <taxon>Spiralia</taxon>
        <taxon>Lophotrochozoa</taxon>
        <taxon>Mollusca</taxon>
        <taxon>Bivalvia</taxon>
        <taxon>Autobranchia</taxon>
        <taxon>Heteroconchia</taxon>
        <taxon>Palaeoheterodonta</taxon>
        <taxon>Unionida</taxon>
        <taxon>Unionoidea</taxon>
        <taxon>Unionidae</taxon>
        <taxon>Unioninae</taxon>
        <taxon>Sinanodonta</taxon>
    </lineage>
</organism>
<dbReference type="EMBL" id="JBJQND010000002">
    <property type="protein sequence ID" value="KAL3884417.1"/>
    <property type="molecule type" value="Genomic_DNA"/>
</dbReference>
<feature type="compositionally biased region" description="Pro residues" evidence="1">
    <location>
        <begin position="369"/>
        <end position="379"/>
    </location>
</feature>
<feature type="transmembrane region" description="Helical" evidence="2">
    <location>
        <begin position="295"/>
        <end position="319"/>
    </location>
</feature>
<sequence length="424" mass="46577">MAPVTRYRLMMSFFIELAIIVTVGGQDSQANALNLMNLWTNIAAFMNMNAKCGQTQWTSTCPSNCRVQDSNGCYVCSPDCKAVAGTMMGTGSGEGIAPVQSPMQPISDQNLQGTHMCPGVQNIMSCPFMCLKQDSNGCFICTCEVVLTGNPNELPNNLQTIKPTTAMYEVSSHLMRNKSLDSFTLSAKSSQIPSKTTTSQSVHTKTQSRTVSYETNRGNGLAQSTTAPLNSILAEPVATTKMSVYDSQNYVINQNNTGMLVENKYTAFSSGKKKNTAMSTFNGGDSRTSDNSSNVVSTTVLGSLLFVGMLTSLVLLFLWRRTKYQLKREKNELYFVEKTMRQDSRAPIERNDFSEPVYADPGKGNMPTSIPPEVPPRTPPVTPLSPTAPFFKDGVITISDLVPYKQITFPKETVEFRNEYLELI</sequence>
<keyword evidence="2" id="KW-0812">Transmembrane</keyword>